<dbReference type="InterPro" id="IPR030190">
    <property type="entry name" value="MacA_alpha-hairpin_sf"/>
</dbReference>
<evidence type="ECO:0000313" key="9">
    <source>
        <dbReference type="Proteomes" id="UP000759443"/>
    </source>
</evidence>
<dbReference type="PANTHER" id="PTHR32347:SF14">
    <property type="entry name" value="EFFLUX SYSTEM COMPONENT YKNX-RELATED"/>
    <property type="match status" value="1"/>
</dbReference>
<dbReference type="RefSeq" id="WP_209943635.1">
    <property type="nucleotide sequence ID" value="NZ_JAGGJU010000003.1"/>
</dbReference>
<evidence type="ECO:0000256" key="2">
    <source>
        <dbReference type="ARBA" id="ARBA00009477"/>
    </source>
</evidence>
<feature type="domain" description="CusB-like beta-barrel" evidence="7">
    <location>
        <begin position="253"/>
        <end position="326"/>
    </location>
</feature>
<dbReference type="EMBL" id="JAGGJU010000003">
    <property type="protein sequence ID" value="MBP1850061.1"/>
    <property type="molecule type" value="Genomic_DNA"/>
</dbReference>
<dbReference type="NCBIfam" id="TIGR01730">
    <property type="entry name" value="RND_mfp"/>
    <property type="match status" value="1"/>
</dbReference>
<comment type="caution">
    <text evidence="8">The sequence shown here is derived from an EMBL/GenBank/DDBJ whole genome shotgun (WGS) entry which is preliminary data.</text>
</comment>
<feature type="domain" description="Multidrug resistance protein MdtA-like alpha-helical hairpin" evidence="6">
    <location>
        <begin position="136"/>
        <end position="209"/>
    </location>
</feature>
<evidence type="ECO:0000259" key="6">
    <source>
        <dbReference type="Pfam" id="PF25876"/>
    </source>
</evidence>
<dbReference type="Pfam" id="PF25954">
    <property type="entry name" value="Beta-barrel_RND_2"/>
    <property type="match status" value="1"/>
</dbReference>
<dbReference type="Pfam" id="PF25876">
    <property type="entry name" value="HH_MFP_RND"/>
    <property type="match status" value="1"/>
</dbReference>
<dbReference type="InterPro" id="IPR058624">
    <property type="entry name" value="MdtA-like_HH"/>
</dbReference>
<evidence type="ECO:0000256" key="4">
    <source>
        <dbReference type="SAM" id="Coils"/>
    </source>
</evidence>
<name>A0ABS4DWJ9_9HYPH</name>
<dbReference type="Gene3D" id="2.40.50.100">
    <property type="match status" value="1"/>
</dbReference>
<dbReference type="SUPFAM" id="SSF111369">
    <property type="entry name" value="HlyD-like secretion proteins"/>
    <property type="match status" value="1"/>
</dbReference>
<comment type="subcellular location">
    <subcellularLocation>
        <location evidence="1">Cell envelope</location>
    </subcellularLocation>
</comment>
<evidence type="ECO:0000313" key="8">
    <source>
        <dbReference type="EMBL" id="MBP1850061.1"/>
    </source>
</evidence>
<evidence type="ECO:0000256" key="3">
    <source>
        <dbReference type="ARBA" id="ARBA00023054"/>
    </source>
</evidence>
<accession>A0ABS4DWJ9</accession>
<sequence>MSNPPDQASPTKTSSEELSALLKSSAKRRRGSVWLWRIVVVLALVAGAGLYLFVTGGETTYSYTTTAVKKGDVTVLVTATGSLEPTVQIDVSSEQSGTVREVMVDYNSQVKKGEVIARLDTTSLEASLKSAKASLLAYKAAVAKAEADMKSAKASLDRLTSLVSNRVSTQQDLDAAQYNYEAAVATRDSAKANVLLGEAALDTARTNLSKATIISPTDGIVLSRDVDPGATVAASLEAPTLFTIAGDLKKMQLEVAIDEADVGEVAVGQKATFTVDAFPGQRFPAEITSVRYASTTENDVVTYTGILSVDNAAMKLRQGMTATADIVVDQVKDALVVPNAALRYTPAAVAAQASQSKGGSMFGMFRPPRMGPITAPEPTGDQRTVWLLKNGQPNAVNITIGPTDGQNTVVAKGEIAEGDTIITDDTAGGR</sequence>
<dbReference type="PANTHER" id="PTHR32347">
    <property type="entry name" value="EFFLUX SYSTEM COMPONENT YKNX-RELATED"/>
    <property type="match status" value="1"/>
</dbReference>
<comment type="similarity">
    <text evidence="2">Belongs to the membrane fusion protein (MFP) (TC 8.A.1) family.</text>
</comment>
<dbReference type="Proteomes" id="UP000759443">
    <property type="component" value="Unassembled WGS sequence"/>
</dbReference>
<feature type="coiled-coil region" evidence="4">
    <location>
        <begin position="128"/>
        <end position="162"/>
    </location>
</feature>
<feature type="transmembrane region" description="Helical" evidence="5">
    <location>
        <begin position="34"/>
        <end position="54"/>
    </location>
</feature>
<evidence type="ECO:0000256" key="1">
    <source>
        <dbReference type="ARBA" id="ARBA00004196"/>
    </source>
</evidence>
<proteinExistence type="inferred from homology"/>
<dbReference type="InterPro" id="IPR050465">
    <property type="entry name" value="UPF0194_transport"/>
</dbReference>
<keyword evidence="3 4" id="KW-0175">Coiled coil</keyword>
<protein>
    <submittedName>
        <fullName evidence="8">HlyD family secretion protein</fullName>
    </submittedName>
</protein>
<dbReference type="InterPro" id="IPR058792">
    <property type="entry name" value="Beta-barrel_RND_2"/>
</dbReference>
<keyword evidence="5" id="KW-0472">Membrane</keyword>
<dbReference type="InterPro" id="IPR006143">
    <property type="entry name" value="RND_pump_MFP"/>
</dbReference>
<dbReference type="Gene3D" id="6.10.140.1990">
    <property type="match status" value="1"/>
</dbReference>
<organism evidence="8 9">
    <name type="scientific">Rhizobium halophytocola</name>
    <dbReference type="NCBI Taxonomy" id="735519"/>
    <lineage>
        <taxon>Bacteria</taxon>
        <taxon>Pseudomonadati</taxon>
        <taxon>Pseudomonadota</taxon>
        <taxon>Alphaproteobacteria</taxon>
        <taxon>Hyphomicrobiales</taxon>
        <taxon>Rhizobiaceae</taxon>
        <taxon>Rhizobium/Agrobacterium group</taxon>
        <taxon>Rhizobium</taxon>
    </lineage>
</organism>
<evidence type="ECO:0000259" key="7">
    <source>
        <dbReference type="Pfam" id="PF25954"/>
    </source>
</evidence>
<evidence type="ECO:0000256" key="5">
    <source>
        <dbReference type="SAM" id="Phobius"/>
    </source>
</evidence>
<dbReference type="Gene3D" id="2.40.30.170">
    <property type="match status" value="1"/>
</dbReference>
<keyword evidence="5" id="KW-1133">Transmembrane helix</keyword>
<keyword evidence="9" id="KW-1185">Reference proteome</keyword>
<reference evidence="8 9" key="1">
    <citation type="submission" date="2021-03" db="EMBL/GenBank/DDBJ databases">
        <title>Genomic Encyclopedia of Type Strains, Phase IV (KMG-IV): sequencing the most valuable type-strain genomes for metagenomic binning, comparative biology and taxonomic classification.</title>
        <authorList>
            <person name="Goeker M."/>
        </authorList>
    </citation>
    <scope>NUCLEOTIDE SEQUENCE [LARGE SCALE GENOMIC DNA]</scope>
    <source>
        <strain evidence="8 9">DSM 21600</strain>
    </source>
</reference>
<gene>
    <name evidence="8" type="ORF">J2Z17_001482</name>
</gene>
<keyword evidence="5" id="KW-0812">Transmembrane</keyword>